<dbReference type="InterPro" id="IPR016047">
    <property type="entry name" value="M23ase_b-sheet_dom"/>
</dbReference>
<evidence type="ECO:0000313" key="4">
    <source>
        <dbReference type="Proteomes" id="UP000321945"/>
    </source>
</evidence>
<reference evidence="3 4" key="1">
    <citation type="submission" date="2019-08" db="EMBL/GenBank/DDBJ databases">
        <title>Genome of Aequorivita lipolytica Y10-2 (type strain).</title>
        <authorList>
            <person name="Bowman J.P."/>
        </authorList>
    </citation>
    <scope>NUCLEOTIDE SEQUENCE [LARGE SCALE GENOMIC DNA]</scope>
    <source>
        <strain evidence="3 4">Y10-2</strain>
    </source>
</reference>
<dbReference type="Pfam" id="PF01551">
    <property type="entry name" value="Peptidase_M23"/>
    <property type="match status" value="1"/>
</dbReference>
<keyword evidence="4" id="KW-1185">Reference proteome</keyword>
<dbReference type="AlphaFoldDB" id="A0A5C6YQ30"/>
<dbReference type="Gene3D" id="2.70.70.10">
    <property type="entry name" value="Glucose Permease (Domain IIA)"/>
    <property type="match status" value="1"/>
</dbReference>
<organism evidence="3 4">
    <name type="scientific">Aequorivita lipolytica</name>
    <dbReference type="NCBI Taxonomy" id="153267"/>
    <lineage>
        <taxon>Bacteria</taxon>
        <taxon>Pseudomonadati</taxon>
        <taxon>Bacteroidota</taxon>
        <taxon>Flavobacteriia</taxon>
        <taxon>Flavobacteriales</taxon>
        <taxon>Flavobacteriaceae</taxon>
        <taxon>Aequorivita</taxon>
    </lineage>
</organism>
<dbReference type="Pfam" id="PF17660">
    <property type="entry name" value="BTRD1"/>
    <property type="match status" value="5"/>
</dbReference>
<comment type="caution">
    <text evidence="3">The sequence shown here is derived from an EMBL/GenBank/DDBJ whole genome shotgun (WGS) entry which is preliminary data.</text>
</comment>
<dbReference type="InterPro" id="IPR050570">
    <property type="entry name" value="Cell_wall_metabolism_enzyme"/>
</dbReference>
<feature type="domain" description="M23ase beta-sheet core" evidence="2">
    <location>
        <begin position="290"/>
        <end position="401"/>
    </location>
</feature>
<evidence type="ECO:0000313" key="3">
    <source>
        <dbReference type="EMBL" id="TXD68974.1"/>
    </source>
</evidence>
<dbReference type="Proteomes" id="UP000321945">
    <property type="component" value="Unassembled WGS sequence"/>
</dbReference>
<dbReference type="SUPFAM" id="SSF51261">
    <property type="entry name" value="Duplicated hybrid motif"/>
    <property type="match status" value="1"/>
</dbReference>
<name>A0A5C6YQ30_9FLAO</name>
<dbReference type="PANTHER" id="PTHR21666">
    <property type="entry name" value="PEPTIDASE-RELATED"/>
    <property type="match status" value="1"/>
</dbReference>
<evidence type="ECO:0000256" key="1">
    <source>
        <dbReference type="SAM" id="MobiDB-lite"/>
    </source>
</evidence>
<dbReference type="EMBL" id="VORU01000007">
    <property type="protein sequence ID" value="TXD68974.1"/>
    <property type="molecule type" value="Genomic_DNA"/>
</dbReference>
<dbReference type="RefSeq" id="WP_146743167.1">
    <property type="nucleotide sequence ID" value="NZ_CBCRZQ010000008.1"/>
</dbReference>
<gene>
    <name evidence="3" type="ORF">ESV24_09485</name>
</gene>
<dbReference type="GO" id="GO:0004222">
    <property type="term" value="F:metalloendopeptidase activity"/>
    <property type="evidence" value="ECO:0007669"/>
    <property type="project" value="TreeGrafter"/>
</dbReference>
<feature type="region of interest" description="Disordered" evidence="1">
    <location>
        <begin position="1"/>
        <end position="27"/>
    </location>
</feature>
<evidence type="ECO:0000259" key="2">
    <source>
        <dbReference type="Pfam" id="PF01551"/>
    </source>
</evidence>
<dbReference type="CDD" id="cd12797">
    <property type="entry name" value="M23_peptidase"/>
    <property type="match status" value="1"/>
</dbReference>
<feature type="compositionally biased region" description="Basic residues" evidence="1">
    <location>
        <begin position="1"/>
        <end position="12"/>
    </location>
</feature>
<protein>
    <submittedName>
        <fullName evidence="3">M23 family metallopeptidase</fullName>
    </submittedName>
</protein>
<dbReference type="OrthoDB" id="9793489at2"/>
<dbReference type="PANTHER" id="PTHR21666:SF285">
    <property type="entry name" value="M23 FAMILY METALLOPEPTIDASE"/>
    <property type="match status" value="1"/>
</dbReference>
<proteinExistence type="predicted"/>
<accession>A0A5C6YQ30</accession>
<sequence length="719" mass="81345">MTAKKILRPKAPIKKEPTTKPVASRKVATKTKTVSGLGTRIKRTSAMKPGKVSATTLKKVGTIAQVRHFKFAETAPVKFDPRQVDAEVFQRGANAPSNIEFVMQPTDGDYVVFHPTPGFTSEETSLAQLSIRATIYNKGTEAVDLDEVVLEYKNGNTTVKKDVFLPSNKLVIKPGFSANWQNSRDYHENGDVIFLDTPYPTKVKLSFHFKNYGGSLSVTKNLKPYTHALALPFDKTDFEKDEYVSGYSMHGGGSQVFAYDLGVEAYEDKAWRGLLPNKDNSKNENYRIWGKPVRAMADGIVLHFENNIPNNWKPDGSDEGMKKQKDELWGSFDFGGSGNHFYIRHGNVVALYAHLQKGSLTNSLMKKGATVKKGTILGKAGNAGNSTAPHLHIHIKTYENDSEPDKGVFRPLLFNTGYVIGKEHYKTPKSNINWSPLHAQGIPGKKDKACFVAMEHPYCENPTNRGEIARHGIDQANYQDEFNKIWTCGYYPVWVDGFDVNGKTYFNVIFRPSKNVAWVARHNMDGKKYQAEFDTWHKAGYRLININSYLLSGKLRYTAVWKKDSSVKWMAYHGQTLAWHEANFEKHHKAGWVPTNVSCVNVGSKTYVAALWEKKNTGGFYLRPDMDLQAFKDAFKDYTDKKKFKLVYLDAYLKGGKPRLSGIWYKNAPDYNSWWEKHHLSGTQYQTEYTSMLSKGYLTRCVVGYEDGNKANYEGIWSK</sequence>
<dbReference type="InterPro" id="IPR049511">
    <property type="entry name" value="PGH-like_rpt"/>
</dbReference>
<dbReference type="InterPro" id="IPR011055">
    <property type="entry name" value="Dup_hybrid_motif"/>
</dbReference>